<evidence type="ECO:0000256" key="1">
    <source>
        <dbReference type="ARBA" id="ARBA00023015"/>
    </source>
</evidence>
<dbReference type="PROSITE" id="PS51118">
    <property type="entry name" value="HTH_HXLR"/>
    <property type="match status" value="1"/>
</dbReference>
<dbReference type="InterPro" id="IPR002577">
    <property type="entry name" value="HTH_HxlR"/>
</dbReference>
<name>A0ABU1TCI5_9SPHI</name>
<evidence type="ECO:0000313" key="6">
    <source>
        <dbReference type="Proteomes" id="UP001247620"/>
    </source>
</evidence>
<sequence length="87" mass="10186">MEIDHHLYAFRPYQKIWRNSCKDAILFQKSADRTVEELEADGLINRKKFNEIPPRVEYSLTDLGRSLKPILIDIATWGLENILDAKI</sequence>
<proteinExistence type="predicted"/>
<keyword evidence="1" id="KW-0805">Transcription regulation</keyword>
<organism evidence="5 6">
    <name type="scientific">Mucilaginibacter pocheonensis</name>
    <dbReference type="NCBI Taxonomy" id="398050"/>
    <lineage>
        <taxon>Bacteria</taxon>
        <taxon>Pseudomonadati</taxon>
        <taxon>Bacteroidota</taxon>
        <taxon>Sphingobacteriia</taxon>
        <taxon>Sphingobacteriales</taxon>
        <taxon>Sphingobacteriaceae</taxon>
        <taxon>Mucilaginibacter</taxon>
    </lineage>
</organism>
<dbReference type="InterPro" id="IPR036390">
    <property type="entry name" value="WH_DNA-bd_sf"/>
</dbReference>
<gene>
    <name evidence="5" type="ORF">J2W55_002872</name>
</gene>
<dbReference type="EMBL" id="JAVDUU010000003">
    <property type="protein sequence ID" value="MDR6943019.1"/>
    <property type="molecule type" value="Genomic_DNA"/>
</dbReference>
<dbReference type="SUPFAM" id="SSF46785">
    <property type="entry name" value="Winged helix' DNA-binding domain"/>
    <property type="match status" value="1"/>
</dbReference>
<evidence type="ECO:0000256" key="3">
    <source>
        <dbReference type="ARBA" id="ARBA00023163"/>
    </source>
</evidence>
<evidence type="ECO:0000313" key="5">
    <source>
        <dbReference type="EMBL" id="MDR6943019.1"/>
    </source>
</evidence>
<accession>A0ABU1TCI5</accession>
<evidence type="ECO:0000256" key="2">
    <source>
        <dbReference type="ARBA" id="ARBA00023125"/>
    </source>
</evidence>
<feature type="domain" description="HTH hxlR-type" evidence="4">
    <location>
        <begin position="1"/>
        <end position="86"/>
    </location>
</feature>
<dbReference type="Proteomes" id="UP001247620">
    <property type="component" value="Unassembled WGS sequence"/>
</dbReference>
<protein>
    <submittedName>
        <fullName evidence="5">DNA-binding HxlR family transcriptional regulator</fullName>
    </submittedName>
</protein>
<evidence type="ECO:0000259" key="4">
    <source>
        <dbReference type="PROSITE" id="PS51118"/>
    </source>
</evidence>
<dbReference type="Gene3D" id="1.10.10.10">
    <property type="entry name" value="Winged helix-like DNA-binding domain superfamily/Winged helix DNA-binding domain"/>
    <property type="match status" value="1"/>
</dbReference>
<reference evidence="5 6" key="1">
    <citation type="submission" date="2023-07" db="EMBL/GenBank/DDBJ databases">
        <title>Sorghum-associated microbial communities from plants grown in Nebraska, USA.</title>
        <authorList>
            <person name="Schachtman D."/>
        </authorList>
    </citation>
    <scope>NUCLEOTIDE SEQUENCE [LARGE SCALE GENOMIC DNA]</scope>
    <source>
        <strain evidence="5 6">3262</strain>
    </source>
</reference>
<dbReference type="InterPro" id="IPR036388">
    <property type="entry name" value="WH-like_DNA-bd_sf"/>
</dbReference>
<comment type="caution">
    <text evidence="5">The sequence shown here is derived from an EMBL/GenBank/DDBJ whole genome shotgun (WGS) entry which is preliminary data.</text>
</comment>
<keyword evidence="6" id="KW-1185">Reference proteome</keyword>
<dbReference type="PANTHER" id="PTHR33204">
    <property type="entry name" value="TRANSCRIPTIONAL REGULATOR, MARR FAMILY"/>
    <property type="match status" value="1"/>
</dbReference>
<keyword evidence="2 5" id="KW-0238">DNA-binding</keyword>
<dbReference type="GO" id="GO:0003677">
    <property type="term" value="F:DNA binding"/>
    <property type="evidence" value="ECO:0007669"/>
    <property type="project" value="UniProtKB-KW"/>
</dbReference>
<dbReference type="Pfam" id="PF01638">
    <property type="entry name" value="HxlR"/>
    <property type="match status" value="1"/>
</dbReference>
<keyword evidence="3" id="KW-0804">Transcription</keyword>